<accession>A0ABV2GYX2</accession>
<name>A0ABV2GYX2_9HYPH</name>
<dbReference type="RefSeq" id="WP_263807018.1">
    <property type="nucleotide sequence ID" value="NZ_JBEPMC010000018.1"/>
</dbReference>
<keyword evidence="2" id="KW-1185">Reference proteome</keyword>
<proteinExistence type="predicted"/>
<organism evidence="1 2">
    <name type="scientific">Mesorhizobium robiniae</name>
    <dbReference type="NCBI Taxonomy" id="559315"/>
    <lineage>
        <taxon>Bacteria</taxon>
        <taxon>Pseudomonadati</taxon>
        <taxon>Pseudomonadota</taxon>
        <taxon>Alphaproteobacteria</taxon>
        <taxon>Hyphomicrobiales</taxon>
        <taxon>Phyllobacteriaceae</taxon>
        <taxon>Mesorhizobium</taxon>
    </lineage>
</organism>
<comment type="caution">
    <text evidence="1">The sequence shown here is derived from an EMBL/GenBank/DDBJ whole genome shotgun (WGS) entry which is preliminary data.</text>
</comment>
<sequence>MTDYNKLSREDLIRVLLDRDGVDVGGIRLTYPGQTPPWQIIRQLKPRSQRIEKKLCVGSEALQSENVLHAPWRGSSV</sequence>
<protein>
    <submittedName>
        <fullName evidence="1">Uncharacterized protein</fullName>
    </submittedName>
</protein>
<evidence type="ECO:0000313" key="2">
    <source>
        <dbReference type="Proteomes" id="UP001549204"/>
    </source>
</evidence>
<reference evidence="1 2" key="1">
    <citation type="submission" date="2024-06" db="EMBL/GenBank/DDBJ databases">
        <title>Genomic Encyclopedia of Type Strains, Phase IV (KMG-IV): sequencing the most valuable type-strain genomes for metagenomic binning, comparative biology and taxonomic classification.</title>
        <authorList>
            <person name="Goeker M."/>
        </authorList>
    </citation>
    <scope>NUCLEOTIDE SEQUENCE [LARGE SCALE GENOMIC DNA]</scope>
    <source>
        <strain evidence="1 2">DSM 100022</strain>
    </source>
</reference>
<dbReference type="Proteomes" id="UP001549204">
    <property type="component" value="Unassembled WGS sequence"/>
</dbReference>
<gene>
    <name evidence="1" type="ORF">ABID19_006556</name>
</gene>
<evidence type="ECO:0000313" key="1">
    <source>
        <dbReference type="EMBL" id="MET3583491.1"/>
    </source>
</evidence>
<dbReference type="EMBL" id="JBEPMC010000018">
    <property type="protein sequence ID" value="MET3583491.1"/>
    <property type="molecule type" value="Genomic_DNA"/>
</dbReference>